<evidence type="ECO:0000313" key="12">
    <source>
        <dbReference type="EMBL" id="ABQ26248.1"/>
    </source>
</evidence>
<dbReference type="NCBIfam" id="TIGR00810">
    <property type="entry name" value="secG"/>
    <property type="match status" value="1"/>
</dbReference>
<evidence type="ECO:0000256" key="1">
    <source>
        <dbReference type="ARBA" id="ARBA00004651"/>
    </source>
</evidence>
<keyword evidence="3 10" id="KW-0813">Transport</keyword>
<evidence type="ECO:0000313" key="13">
    <source>
        <dbReference type="Proteomes" id="UP000006695"/>
    </source>
</evidence>
<sequence length="134" mass="13527">MTTLLIILHIFVSLALIVIVLLQSGKGAEMGASFGAGGSQSVFGAGGGTTFLSKLTTSAAVIFMLTSLTLAFVSGKGGSSSIMSSKDATKAVQKKSAAPMQPPAQGKPLSTEPVQTKPVQQVPQAPAQPATPKK</sequence>
<dbReference type="OrthoDB" id="121323at2"/>
<evidence type="ECO:0000256" key="11">
    <source>
        <dbReference type="SAM" id="MobiDB-lite"/>
    </source>
</evidence>
<dbReference type="Pfam" id="PF03840">
    <property type="entry name" value="SecG"/>
    <property type="match status" value="1"/>
</dbReference>
<feature type="transmembrane region" description="Helical" evidence="10">
    <location>
        <begin position="51"/>
        <end position="73"/>
    </location>
</feature>
<comment type="similarity">
    <text evidence="2 10">Belongs to the SecG family.</text>
</comment>
<keyword evidence="5 10" id="KW-0812">Transmembrane</keyword>
<dbReference type="GO" id="GO:0005886">
    <property type="term" value="C:plasma membrane"/>
    <property type="evidence" value="ECO:0007669"/>
    <property type="project" value="UniProtKB-SubCell"/>
</dbReference>
<keyword evidence="8 10" id="KW-0811">Translocation</keyword>
<accession>A5G380</accession>
<gene>
    <name evidence="12" type="ordered locus">Gura_2058</name>
</gene>
<evidence type="ECO:0000256" key="3">
    <source>
        <dbReference type="ARBA" id="ARBA00022448"/>
    </source>
</evidence>
<feature type="region of interest" description="Disordered" evidence="11">
    <location>
        <begin position="75"/>
        <end position="134"/>
    </location>
</feature>
<comment type="function">
    <text evidence="10">Involved in protein export. Participates in an early event of protein translocation.</text>
</comment>
<keyword evidence="7 10" id="KW-1133">Transmembrane helix</keyword>
<dbReference type="GO" id="GO:0065002">
    <property type="term" value="P:intracellular protein transmembrane transport"/>
    <property type="evidence" value="ECO:0007669"/>
    <property type="project" value="TreeGrafter"/>
</dbReference>
<evidence type="ECO:0000256" key="2">
    <source>
        <dbReference type="ARBA" id="ARBA00008445"/>
    </source>
</evidence>
<evidence type="ECO:0000256" key="4">
    <source>
        <dbReference type="ARBA" id="ARBA00022475"/>
    </source>
</evidence>
<name>A5G380_GEOUR</name>
<dbReference type="GO" id="GO:0043952">
    <property type="term" value="P:protein transport by the Sec complex"/>
    <property type="evidence" value="ECO:0007669"/>
    <property type="project" value="TreeGrafter"/>
</dbReference>
<keyword evidence="4 10" id="KW-1003">Cell membrane</keyword>
<dbReference type="EMBL" id="CP000698">
    <property type="protein sequence ID" value="ABQ26248.1"/>
    <property type="molecule type" value="Genomic_DNA"/>
</dbReference>
<proteinExistence type="inferred from homology"/>
<comment type="caution">
    <text evidence="10">Lacks conserved residue(s) required for the propagation of feature annotation.</text>
</comment>
<dbReference type="AlphaFoldDB" id="A5G380"/>
<evidence type="ECO:0000256" key="5">
    <source>
        <dbReference type="ARBA" id="ARBA00022692"/>
    </source>
</evidence>
<dbReference type="HOGENOM" id="CLU_094156_2_1_7"/>
<dbReference type="GO" id="GO:0009306">
    <property type="term" value="P:protein secretion"/>
    <property type="evidence" value="ECO:0007669"/>
    <property type="project" value="UniProtKB-UniRule"/>
</dbReference>
<evidence type="ECO:0000256" key="9">
    <source>
        <dbReference type="ARBA" id="ARBA00023136"/>
    </source>
</evidence>
<keyword evidence="9 10" id="KW-0472">Membrane</keyword>
<keyword evidence="13" id="KW-1185">Reference proteome</keyword>
<reference evidence="12 13" key="1">
    <citation type="submission" date="2007-05" db="EMBL/GenBank/DDBJ databases">
        <title>Complete sequence of Geobacter uraniireducens Rf4.</title>
        <authorList>
            <consortium name="US DOE Joint Genome Institute"/>
            <person name="Copeland A."/>
            <person name="Lucas S."/>
            <person name="Lapidus A."/>
            <person name="Barry K."/>
            <person name="Detter J.C."/>
            <person name="Glavina del Rio T."/>
            <person name="Hammon N."/>
            <person name="Israni S."/>
            <person name="Dalin E."/>
            <person name="Tice H."/>
            <person name="Pitluck S."/>
            <person name="Chertkov O."/>
            <person name="Brettin T."/>
            <person name="Bruce D."/>
            <person name="Han C."/>
            <person name="Schmutz J."/>
            <person name="Larimer F."/>
            <person name="Land M."/>
            <person name="Hauser L."/>
            <person name="Kyrpides N."/>
            <person name="Mikhailova N."/>
            <person name="Shelobolina E."/>
            <person name="Aklujkar M."/>
            <person name="Lovley D."/>
            <person name="Richardson P."/>
        </authorList>
    </citation>
    <scope>NUCLEOTIDE SEQUENCE [LARGE SCALE GENOMIC DNA]</scope>
    <source>
        <strain evidence="13">ATCC BAA-1134 / JCM 13001 / Rf4</strain>
    </source>
</reference>
<comment type="subcellular location">
    <subcellularLocation>
        <location evidence="1 10">Cell membrane</location>
        <topology evidence="1 10">Multi-pass membrane protein</topology>
    </subcellularLocation>
</comment>
<dbReference type="STRING" id="351605.Gura_2058"/>
<dbReference type="RefSeq" id="WP_011938950.1">
    <property type="nucleotide sequence ID" value="NC_009483.1"/>
</dbReference>
<dbReference type="Proteomes" id="UP000006695">
    <property type="component" value="Chromosome"/>
</dbReference>
<keyword evidence="6 10" id="KW-0653">Protein transport</keyword>
<feature type="compositionally biased region" description="Low complexity" evidence="11">
    <location>
        <begin position="113"/>
        <end position="134"/>
    </location>
</feature>
<dbReference type="InterPro" id="IPR004692">
    <property type="entry name" value="SecG"/>
</dbReference>
<evidence type="ECO:0000256" key="10">
    <source>
        <dbReference type="RuleBase" id="RU365087"/>
    </source>
</evidence>
<protein>
    <recommendedName>
        <fullName evidence="10">Protein-export membrane protein SecG</fullName>
    </recommendedName>
</protein>
<dbReference type="GO" id="GO:0015450">
    <property type="term" value="F:protein-transporting ATPase activity"/>
    <property type="evidence" value="ECO:0007669"/>
    <property type="project" value="UniProtKB-UniRule"/>
</dbReference>
<dbReference type="PRINTS" id="PR01651">
    <property type="entry name" value="SECGEXPORT"/>
</dbReference>
<evidence type="ECO:0000256" key="6">
    <source>
        <dbReference type="ARBA" id="ARBA00022927"/>
    </source>
</evidence>
<evidence type="ECO:0000256" key="8">
    <source>
        <dbReference type="ARBA" id="ARBA00023010"/>
    </source>
</evidence>
<dbReference type="PANTHER" id="PTHR34182">
    <property type="entry name" value="PROTEIN-EXPORT MEMBRANE PROTEIN SECG"/>
    <property type="match status" value="1"/>
</dbReference>
<dbReference type="PANTHER" id="PTHR34182:SF1">
    <property type="entry name" value="PROTEIN-EXPORT MEMBRANE PROTEIN SECG"/>
    <property type="match status" value="1"/>
</dbReference>
<organism evidence="12 13">
    <name type="scientific">Geotalea uraniireducens (strain Rf4)</name>
    <name type="common">Geobacter uraniireducens</name>
    <dbReference type="NCBI Taxonomy" id="351605"/>
    <lineage>
        <taxon>Bacteria</taxon>
        <taxon>Pseudomonadati</taxon>
        <taxon>Thermodesulfobacteriota</taxon>
        <taxon>Desulfuromonadia</taxon>
        <taxon>Geobacterales</taxon>
        <taxon>Geobacteraceae</taxon>
        <taxon>Geotalea</taxon>
    </lineage>
</organism>
<evidence type="ECO:0000256" key="7">
    <source>
        <dbReference type="ARBA" id="ARBA00022989"/>
    </source>
</evidence>
<dbReference type="KEGG" id="gur:Gura_2058"/>